<proteinExistence type="predicted"/>
<comment type="caution">
    <text evidence="2">The sequence shown here is derived from an EMBL/GenBank/DDBJ whole genome shotgun (WGS) entry which is preliminary data.</text>
</comment>
<keyword evidence="3" id="KW-1185">Reference proteome</keyword>
<protein>
    <submittedName>
        <fullName evidence="2">Uncharacterized protein</fullName>
    </submittedName>
</protein>
<dbReference type="EMBL" id="JACHMC010000001">
    <property type="protein sequence ID" value="MBB4882902.1"/>
    <property type="molecule type" value="Genomic_DNA"/>
</dbReference>
<keyword evidence="1" id="KW-0472">Membrane</keyword>
<evidence type="ECO:0000256" key="1">
    <source>
        <dbReference type="SAM" id="Phobius"/>
    </source>
</evidence>
<gene>
    <name evidence="2" type="ORF">BJ976_001253</name>
</gene>
<feature type="transmembrane region" description="Helical" evidence="1">
    <location>
        <begin position="22"/>
        <end position="42"/>
    </location>
</feature>
<name>A0A7W7PAY3_9MICC</name>
<evidence type="ECO:0000313" key="2">
    <source>
        <dbReference type="EMBL" id="MBB4882902.1"/>
    </source>
</evidence>
<accession>A0A7W7PAY3</accession>
<dbReference type="AlphaFoldDB" id="A0A7W7PAY3"/>
<evidence type="ECO:0000313" key="3">
    <source>
        <dbReference type="Proteomes" id="UP000560081"/>
    </source>
</evidence>
<reference evidence="2 3" key="1">
    <citation type="submission" date="2020-08" db="EMBL/GenBank/DDBJ databases">
        <title>Sequencing the genomes of 1000 actinobacteria strains.</title>
        <authorList>
            <person name="Klenk H.-P."/>
        </authorList>
    </citation>
    <scope>NUCLEOTIDE SEQUENCE [LARGE SCALE GENOMIC DNA]</scope>
    <source>
        <strain evidence="2 3">DSM 19079</strain>
    </source>
</reference>
<keyword evidence="1" id="KW-0812">Transmembrane</keyword>
<sequence length="118" mass="13691">MRPDDPAGADDRKDPQMDAMDVYAWVFPAVLLVVGLAFWLGVRSSGRNHEESDLERRLRERTFTGTPSARLEWPKDRRRPTPARLVRIGESYGYRLVARDETDHVYVLDFERADDDDL</sequence>
<organism evidence="2 3">
    <name type="scientific">Micrococcus flavus</name>
    <dbReference type="NCBI Taxonomy" id="384602"/>
    <lineage>
        <taxon>Bacteria</taxon>
        <taxon>Bacillati</taxon>
        <taxon>Actinomycetota</taxon>
        <taxon>Actinomycetes</taxon>
        <taxon>Micrococcales</taxon>
        <taxon>Micrococcaceae</taxon>
        <taxon>Micrococcus</taxon>
    </lineage>
</organism>
<dbReference type="RefSeq" id="WP_229667088.1">
    <property type="nucleotide sequence ID" value="NZ_BMLA01000001.1"/>
</dbReference>
<keyword evidence="1" id="KW-1133">Transmembrane helix</keyword>
<dbReference type="Proteomes" id="UP000560081">
    <property type="component" value="Unassembled WGS sequence"/>
</dbReference>